<feature type="transmembrane region" description="Helical" evidence="1">
    <location>
        <begin position="48"/>
        <end position="69"/>
    </location>
</feature>
<dbReference type="KEGG" id="nai:NECAME_00718"/>
<keyword evidence="1" id="KW-0472">Membrane</keyword>
<name>W2SXL6_NECAM</name>
<gene>
    <name evidence="2" type="ORF">NECAME_00718</name>
</gene>
<dbReference type="Proteomes" id="UP000053676">
    <property type="component" value="Unassembled WGS sequence"/>
</dbReference>
<dbReference type="EMBL" id="KI660422">
    <property type="protein sequence ID" value="ETN73631.1"/>
    <property type="molecule type" value="Genomic_DNA"/>
</dbReference>
<organism evidence="2 3">
    <name type="scientific">Necator americanus</name>
    <name type="common">Human hookworm</name>
    <dbReference type="NCBI Taxonomy" id="51031"/>
    <lineage>
        <taxon>Eukaryota</taxon>
        <taxon>Metazoa</taxon>
        <taxon>Ecdysozoa</taxon>
        <taxon>Nematoda</taxon>
        <taxon>Chromadorea</taxon>
        <taxon>Rhabditida</taxon>
        <taxon>Rhabditina</taxon>
        <taxon>Rhabditomorpha</taxon>
        <taxon>Strongyloidea</taxon>
        <taxon>Ancylostomatidae</taxon>
        <taxon>Bunostominae</taxon>
        <taxon>Necator</taxon>
    </lineage>
</organism>
<evidence type="ECO:0000313" key="2">
    <source>
        <dbReference type="EMBL" id="ETN73631.1"/>
    </source>
</evidence>
<dbReference type="AlphaFoldDB" id="W2SXL6"/>
<evidence type="ECO:0000313" key="3">
    <source>
        <dbReference type="Proteomes" id="UP000053676"/>
    </source>
</evidence>
<reference evidence="3" key="1">
    <citation type="journal article" date="2014" name="Nat. Genet.">
        <title>Genome of the human hookworm Necator americanus.</title>
        <authorList>
            <person name="Tang Y.T."/>
            <person name="Gao X."/>
            <person name="Rosa B.A."/>
            <person name="Abubucker S."/>
            <person name="Hallsworth-Pepin K."/>
            <person name="Martin J."/>
            <person name="Tyagi R."/>
            <person name="Heizer E."/>
            <person name="Zhang X."/>
            <person name="Bhonagiri-Palsikar V."/>
            <person name="Minx P."/>
            <person name="Warren W.C."/>
            <person name="Wang Q."/>
            <person name="Zhan B."/>
            <person name="Hotez P.J."/>
            <person name="Sternberg P.W."/>
            <person name="Dougall A."/>
            <person name="Gaze S.T."/>
            <person name="Mulvenna J."/>
            <person name="Sotillo J."/>
            <person name="Ranganathan S."/>
            <person name="Rabelo E.M."/>
            <person name="Wilson R.K."/>
            <person name="Felgner P.L."/>
            <person name="Bethony J."/>
            <person name="Hawdon J.M."/>
            <person name="Gasser R.B."/>
            <person name="Loukas A."/>
            <person name="Mitreva M."/>
        </authorList>
    </citation>
    <scope>NUCLEOTIDE SEQUENCE [LARGE SCALE GENOMIC DNA]</scope>
</reference>
<accession>W2SXL6</accession>
<keyword evidence="3" id="KW-1185">Reference proteome</keyword>
<dbReference type="OrthoDB" id="10028364at2759"/>
<evidence type="ECO:0000256" key="1">
    <source>
        <dbReference type="SAM" id="Phobius"/>
    </source>
</evidence>
<proteinExistence type="predicted"/>
<protein>
    <submittedName>
        <fullName evidence="2">Uncharacterized protein</fullName>
    </submittedName>
</protein>
<sequence>MHEPRYATTTTVVETTEYMAPDESPSYGVVVPSADCSYIRTLGGIMKCVCIVLCFLCFLCVLIGGPGYYTVTLANFTHFTSQISEVAATMLRER</sequence>
<keyword evidence="1" id="KW-0812">Transmembrane</keyword>
<keyword evidence="1" id="KW-1133">Transmembrane helix</keyword>